<evidence type="ECO:0000256" key="4">
    <source>
        <dbReference type="ARBA" id="ARBA00022989"/>
    </source>
</evidence>
<accession>A0A068V2G0</accession>
<evidence type="ECO:0000313" key="9">
    <source>
        <dbReference type="Proteomes" id="UP000295252"/>
    </source>
</evidence>
<dbReference type="InterPro" id="IPR050352">
    <property type="entry name" value="ABCG_transporters"/>
</dbReference>
<evidence type="ECO:0000259" key="7">
    <source>
        <dbReference type="Pfam" id="PF01061"/>
    </source>
</evidence>
<dbReference type="GO" id="GO:0140359">
    <property type="term" value="F:ABC-type transporter activity"/>
    <property type="evidence" value="ECO:0007669"/>
    <property type="project" value="InterPro"/>
</dbReference>
<keyword evidence="9" id="KW-1185">Reference proteome</keyword>
<evidence type="ECO:0000256" key="2">
    <source>
        <dbReference type="ARBA" id="ARBA00022448"/>
    </source>
</evidence>
<comment type="subcellular location">
    <subcellularLocation>
        <location evidence="1">Membrane</location>
        <topology evidence="1">Multi-pass membrane protein</topology>
    </subcellularLocation>
</comment>
<dbReference type="Gramene" id="CDP14722">
    <property type="protein sequence ID" value="CDP14722"/>
    <property type="gene ID" value="GSCOC_T00042146001"/>
</dbReference>
<dbReference type="GO" id="GO:0016020">
    <property type="term" value="C:membrane"/>
    <property type="evidence" value="ECO:0007669"/>
    <property type="project" value="UniProtKB-SubCell"/>
</dbReference>
<dbReference type="PhylomeDB" id="A0A068V2G0"/>
<dbReference type="InParanoid" id="A0A068V2G0"/>
<dbReference type="PANTHER" id="PTHR48041">
    <property type="entry name" value="ABC TRANSPORTER G FAMILY MEMBER 28"/>
    <property type="match status" value="1"/>
</dbReference>
<feature type="transmembrane region" description="Helical" evidence="6">
    <location>
        <begin position="105"/>
        <end position="128"/>
    </location>
</feature>
<protein>
    <recommendedName>
        <fullName evidence="7">ABC-2 type transporter transmembrane domain-containing protein</fullName>
    </recommendedName>
</protein>
<dbReference type="PANTHER" id="PTHR48041:SF100">
    <property type="entry name" value="ABC TRANSPORTER-LIKE"/>
    <property type="match status" value="1"/>
</dbReference>
<dbReference type="Proteomes" id="UP000295252">
    <property type="component" value="Chromosome VII"/>
</dbReference>
<keyword evidence="5 6" id="KW-0472">Membrane</keyword>
<name>A0A068V2G0_COFCA</name>
<keyword evidence="3 6" id="KW-0812">Transmembrane</keyword>
<evidence type="ECO:0000313" key="8">
    <source>
        <dbReference type="EMBL" id="CDP14722.1"/>
    </source>
</evidence>
<gene>
    <name evidence="8" type="ORF">GSCOC_T00042146001</name>
</gene>
<dbReference type="Pfam" id="PF01061">
    <property type="entry name" value="ABC2_membrane"/>
    <property type="match status" value="1"/>
</dbReference>
<proteinExistence type="predicted"/>
<evidence type="ECO:0000256" key="5">
    <source>
        <dbReference type="ARBA" id="ARBA00023136"/>
    </source>
</evidence>
<dbReference type="OMA" id="MRERMRW"/>
<reference evidence="9" key="1">
    <citation type="journal article" date="2014" name="Science">
        <title>The coffee genome provides insight into the convergent evolution of caffeine biosynthesis.</title>
        <authorList>
            <person name="Denoeud F."/>
            <person name="Carretero-Paulet L."/>
            <person name="Dereeper A."/>
            <person name="Droc G."/>
            <person name="Guyot R."/>
            <person name="Pietrella M."/>
            <person name="Zheng C."/>
            <person name="Alberti A."/>
            <person name="Anthony F."/>
            <person name="Aprea G."/>
            <person name="Aury J.M."/>
            <person name="Bento P."/>
            <person name="Bernard M."/>
            <person name="Bocs S."/>
            <person name="Campa C."/>
            <person name="Cenci A."/>
            <person name="Combes M.C."/>
            <person name="Crouzillat D."/>
            <person name="Da Silva C."/>
            <person name="Daddiego L."/>
            <person name="De Bellis F."/>
            <person name="Dussert S."/>
            <person name="Garsmeur O."/>
            <person name="Gayraud T."/>
            <person name="Guignon V."/>
            <person name="Jahn K."/>
            <person name="Jamilloux V."/>
            <person name="Joet T."/>
            <person name="Labadie K."/>
            <person name="Lan T."/>
            <person name="Leclercq J."/>
            <person name="Lepelley M."/>
            <person name="Leroy T."/>
            <person name="Li L.T."/>
            <person name="Librado P."/>
            <person name="Lopez L."/>
            <person name="Munoz A."/>
            <person name="Noel B."/>
            <person name="Pallavicini A."/>
            <person name="Perrotta G."/>
            <person name="Poncet V."/>
            <person name="Pot D."/>
            <person name="Priyono X."/>
            <person name="Rigoreau M."/>
            <person name="Rouard M."/>
            <person name="Rozas J."/>
            <person name="Tranchant-Dubreuil C."/>
            <person name="VanBuren R."/>
            <person name="Zhang Q."/>
            <person name="Andrade A.C."/>
            <person name="Argout X."/>
            <person name="Bertrand B."/>
            <person name="de Kochko A."/>
            <person name="Graziosi G."/>
            <person name="Henry R.J."/>
            <person name="Jayarama X."/>
            <person name="Ming R."/>
            <person name="Nagai C."/>
            <person name="Rounsley S."/>
            <person name="Sankoff D."/>
            <person name="Giuliano G."/>
            <person name="Albert V.A."/>
            <person name="Wincker P."/>
            <person name="Lashermes P."/>
        </authorList>
    </citation>
    <scope>NUCLEOTIDE SEQUENCE [LARGE SCALE GENOMIC DNA]</scope>
    <source>
        <strain evidence="9">cv. DH200-94</strain>
    </source>
</reference>
<feature type="transmembrane region" description="Helical" evidence="6">
    <location>
        <begin position="60"/>
        <end position="84"/>
    </location>
</feature>
<dbReference type="EMBL" id="HG739175">
    <property type="protein sequence ID" value="CDP14722.1"/>
    <property type="molecule type" value="Genomic_DNA"/>
</dbReference>
<sequence>MLECEHDHGDATRDDTIMMPVTNTTLATSDSVLETSALHVIRTSILTNIQEKHLSYSNSAFILTFLLSFTTGALPIFLQERIILMRETSSGSYRISSYVIAKRRISLIILLHSFCNYLLFTTPLHWLVGLRRKIDGFLYFCLVAWMVLSKGNSFAAAFISGMSLIAGIMVVMLAFIVGYRLPCYLTLWCRSCRTRS</sequence>
<feature type="domain" description="ABC-2 type transporter transmembrane" evidence="7">
    <location>
        <begin position="60"/>
        <end position="177"/>
    </location>
</feature>
<feature type="transmembrane region" description="Helical" evidence="6">
    <location>
        <begin position="154"/>
        <end position="177"/>
    </location>
</feature>
<evidence type="ECO:0000256" key="6">
    <source>
        <dbReference type="SAM" id="Phobius"/>
    </source>
</evidence>
<evidence type="ECO:0000256" key="1">
    <source>
        <dbReference type="ARBA" id="ARBA00004141"/>
    </source>
</evidence>
<evidence type="ECO:0000256" key="3">
    <source>
        <dbReference type="ARBA" id="ARBA00022692"/>
    </source>
</evidence>
<dbReference type="STRING" id="49390.A0A068V2G0"/>
<dbReference type="AlphaFoldDB" id="A0A068V2G0"/>
<keyword evidence="2" id="KW-0813">Transport</keyword>
<organism evidence="8 9">
    <name type="scientific">Coffea canephora</name>
    <name type="common">Robusta coffee</name>
    <dbReference type="NCBI Taxonomy" id="49390"/>
    <lineage>
        <taxon>Eukaryota</taxon>
        <taxon>Viridiplantae</taxon>
        <taxon>Streptophyta</taxon>
        <taxon>Embryophyta</taxon>
        <taxon>Tracheophyta</taxon>
        <taxon>Spermatophyta</taxon>
        <taxon>Magnoliopsida</taxon>
        <taxon>eudicotyledons</taxon>
        <taxon>Gunneridae</taxon>
        <taxon>Pentapetalae</taxon>
        <taxon>asterids</taxon>
        <taxon>lamiids</taxon>
        <taxon>Gentianales</taxon>
        <taxon>Rubiaceae</taxon>
        <taxon>Ixoroideae</taxon>
        <taxon>Gardenieae complex</taxon>
        <taxon>Bertiereae - Coffeeae clade</taxon>
        <taxon>Coffeeae</taxon>
        <taxon>Coffea</taxon>
    </lineage>
</organism>
<keyword evidence="4 6" id="KW-1133">Transmembrane helix</keyword>
<dbReference type="InterPro" id="IPR013525">
    <property type="entry name" value="ABC2_TM"/>
</dbReference>